<dbReference type="NCBIfam" id="TIGR00976">
    <property type="entry name" value="CocE_NonD"/>
    <property type="match status" value="1"/>
</dbReference>
<dbReference type="InterPro" id="IPR013736">
    <property type="entry name" value="Xaa-Pro_dipept_C"/>
</dbReference>
<sequence length="588" mass="66022">MTTQPGQQVVVDYDVPARMRDGTTLRANIYRPAGEGQWPVLLTRLPYGKDLPLGSAILDPVQAARRGYVVIVQDTRGRFTSEGDWVPMANEARDGFDTIEWASRLPYSNGQVGMYGASYFGFTQWSAAVEQPPALKTMIPLFTWSDPFNGVVFRGGALELGTMAHWQLQMGMDVLMRRYRNDPQALGRAIALWAKEMDALGKEGYWSLPLKEFRPLKTQEIAPAFFLALEFPMQRAAAEYMNISGKHDRVTVPAFNGGGWYDIFLQDTLEHFTAMRQHGATPQARQSKLLIGPWAHTSQGTLVGEQTFGFASTTAFINLQQDFMTYQLRWFDYWLKGIENGILQEAPIKIFVMGANIWRDEQEWPLARAVETRYYLHSQGHANTLHGDGTLSTEPPEDESADRYTYDPANPVLTRGGALLMAPEYPAGPFDQRPTESRHDVLVYTSAPLQADLEVTGPIRVHLWAVSSAPDTDFVARLVDVHPDGYAQNLTDGIIRARYRHAPRGGDPSLIEPGKAYEYVIDLWSTSNLFKAGHRIRLDITSSNFPRWDRNPNTGQPLGASAEMILAQQTILHNREHPSYVVLPIVPH</sequence>
<dbReference type="OrthoDB" id="319764at2"/>
<protein>
    <recommendedName>
        <fullName evidence="3">Xaa-Pro dipeptidyl-peptidase C-terminal domain-containing protein</fullName>
    </recommendedName>
</protein>
<name>A0A328VEV6_9CHLR</name>
<dbReference type="SMART" id="SM00939">
    <property type="entry name" value="PepX_C"/>
    <property type="match status" value="1"/>
</dbReference>
<keyword evidence="1" id="KW-0378">Hydrolase</keyword>
<dbReference type="Pfam" id="PF08530">
    <property type="entry name" value="PepX_C"/>
    <property type="match status" value="1"/>
</dbReference>
<dbReference type="EMBL" id="MCIF01000002">
    <property type="protein sequence ID" value="RAQ95371.1"/>
    <property type="molecule type" value="Genomic_DNA"/>
</dbReference>
<feature type="domain" description="Xaa-Pro dipeptidyl-peptidase C-terminal" evidence="3">
    <location>
        <begin position="328"/>
        <end position="582"/>
    </location>
</feature>
<organism evidence="4 5">
    <name type="scientific">Thermogemmatispora tikiterensis</name>
    <dbReference type="NCBI Taxonomy" id="1825093"/>
    <lineage>
        <taxon>Bacteria</taxon>
        <taxon>Bacillati</taxon>
        <taxon>Chloroflexota</taxon>
        <taxon>Ktedonobacteria</taxon>
        <taxon>Thermogemmatisporales</taxon>
        <taxon>Thermogemmatisporaceae</taxon>
        <taxon>Thermogemmatispora</taxon>
    </lineage>
</organism>
<dbReference type="PANTHER" id="PTHR43056">
    <property type="entry name" value="PEPTIDASE S9 PROLYL OLIGOPEPTIDASE"/>
    <property type="match status" value="1"/>
</dbReference>
<dbReference type="Gene3D" id="1.10.3020.10">
    <property type="entry name" value="alpha-amino acid ester hydrolase ( Helical cap domain)"/>
    <property type="match status" value="1"/>
</dbReference>
<dbReference type="AlphaFoldDB" id="A0A328VEV6"/>
<evidence type="ECO:0000313" key="4">
    <source>
        <dbReference type="EMBL" id="RAQ95371.1"/>
    </source>
</evidence>
<dbReference type="InterPro" id="IPR029058">
    <property type="entry name" value="AB_hydrolase_fold"/>
</dbReference>
<dbReference type="Gene3D" id="3.40.50.1820">
    <property type="entry name" value="alpha/beta hydrolase"/>
    <property type="match status" value="1"/>
</dbReference>
<comment type="caution">
    <text evidence="4">The sequence shown here is derived from an EMBL/GenBank/DDBJ whole genome shotgun (WGS) entry which is preliminary data.</text>
</comment>
<dbReference type="InterPro" id="IPR005674">
    <property type="entry name" value="CocE/Ser_esterase"/>
</dbReference>
<keyword evidence="5" id="KW-1185">Reference proteome</keyword>
<accession>A0A328VEV6</accession>
<dbReference type="PANTHER" id="PTHR43056:SF10">
    <property type="entry name" value="COCE_NOND FAMILY, PUTATIVE (AFU_ORTHOLOGUE AFUA_7G00600)-RELATED"/>
    <property type="match status" value="1"/>
</dbReference>
<evidence type="ECO:0000256" key="1">
    <source>
        <dbReference type="ARBA" id="ARBA00022801"/>
    </source>
</evidence>
<dbReference type="Gene3D" id="2.60.120.260">
    <property type="entry name" value="Galactose-binding domain-like"/>
    <property type="match status" value="1"/>
</dbReference>
<dbReference type="InterPro" id="IPR000383">
    <property type="entry name" value="Xaa-Pro-like_dom"/>
</dbReference>
<feature type="region of interest" description="Disordered" evidence="2">
    <location>
        <begin position="385"/>
        <end position="404"/>
    </location>
</feature>
<dbReference type="SUPFAM" id="SSF53474">
    <property type="entry name" value="alpha/beta-Hydrolases"/>
    <property type="match status" value="1"/>
</dbReference>
<dbReference type="Proteomes" id="UP000248706">
    <property type="component" value="Unassembled WGS sequence"/>
</dbReference>
<dbReference type="InterPro" id="IPR050585">
    <property type="entry name" value="Xaa-Pro_dipeptidyl-ppase/CocE"/>
</dbReference>
<proteinExistence type="predicted"/>
<dbReference type="InterPro" id="IPR008979">
    <property type="entry name" value="Galactose-bd-like_sf"/>
</dbReference>
<dbReference type="RefSeq" id="WP_112428043.1">
    <property type="nucleotide sequence ID" value="NZ_MCIF01000002.1"/>
</dbReference>
<evidence type="ECO:0000259" key="3">
    <source>
        <dbReference type="SMART" id="SM00939"/>
    </source>
</evidence>
<evidence type="ECO:0000313" key="5">
    <source>
        <dbReference type="Proteomes" id="UP000248706"/>
    </source>
</evidence>
<reference evidence="4 5" key="1">
    <citation type="submission" date="2016-08" db="EMBL/GenBank/DDBJ databases">
        <title>Analysis of Carbohydrate Active Enzymes in Thermogemmatispora T81 Reveals Carbohydrate Degradation Ability.</title>
        <authorList>
            <person name="Tomazini A."/>
            <person name="Lal S."/>
            <person name="Stott M."/>
            <person name="Henrissat B."/>
            <person name="Polikarpov I."/>
            <person name="Sparling R."/>
            <person name="Levin D.B."/>
        </authorList>
    </citation>
    <scope>NUCLEOTIDE SEQUENCE [LARGE SCALE GENOMIC DNA]</scope>
    <source>
        <strain evidence="4 5">T81</strain>
    </source>
</reference>
<evidence type="ECO:0000256" key="2">
    <source>
        <dbReference type="SAM" id="MobiDB-lite"/>
    </source>
</evidence>
<dbReference type="GO" id="GO:0008239">
    <property type="term" value="F:dipeptidyl-peptidase activity"/>
    <property type="evidence" value="ECO:0007669"/>
    <property type="project" value="InterPro"/>
</dbReference>
<dbReference type="SUPFAM" id="SSF49785">
    <property type="entry name" value="Galactose-binding domain-like"/>
    <property type="match status" value="1"/>
</dbReference>
<gene>
    <name evidence="4" type="ORF">A4R35_07470</name>
</gene>
<dbReference type="Pfam" id="PF02129">
    <property type="entry name" value="Peptidase_S15"/>
    <property type="match status" value="1"/>
</dbReference>